<keyword evidence="3" id="KW-1185">Reference proteome</keyword>
<evidence type="ECO:0000256" key="1">
    <source>
        <dbReference type="SAM" id="MobiDB-lite"/>
    </source>
</evidence>
<feature type="region of interest" description="Disordered" evidence="1">
    <location>
        <begin position="308"/>
        <end position="327"/>
    </location>
</feature>
<feature type="compositionally biased region" description="Low complexity" evidence="1">
    <location>
        <begin position="310"/>
        <end position="325"/>
    </location>
</feature>
<dbReference type="Proteomes" id="UP001321047">
    <property type="component" value="Unassembled WGS sequence"/>
</dbReference>
<dbReference type="SUPFAM" id="SSF51126">
    <property type="entry name" value="Pectin lyase-like"/>
    <property type="match status" value="1"/>
</dbReference>
<comment type="caution">
    <text evidence="2">The sequence shown here is derived from an EMBL/GenBank/DDBJ whole genome shotgun (WGS) entry which is preliminary data.</text>
</comment>
<dbReference type="EMBL" id="JAOPJZ010000041">
    <property type="protein sequence ID" value="MCU4754390.1"/>
    <property type="molecule type" value="Genomic_DNA"/>
</dbReference>
<sequence length="683" mass="72264">MARDVSVSDDSDTSGNRPETPESDGNSGLLNRRGYLKLASVGALAGTAGTALAGRASASGYDEITVSAGERRVIRVGSNETLENLLIDCTADGAKVVIAAHGTNWTIRNVGIQGRVGQHDAVFGLSDRQGNTSTMENVYLGDGAVHGHRMGVGIWVAPQHTGHIDIDRVNIQEMGDNSFYCSAPMHNGTGGTVDISNCYSRDSWVSHYRLGEGSITNCTAVNTSRYKNGRGVWAWAPGTVHVDNCHLAMGGRHYSVVVGANGRSSAVRMTNTQYDTGFNGGFRRPGGSINMAGGNGTSPRNVVPDGCPTSALEAASGNSNGASAEPETTRLSNVIVVDGRESDTDTTEYAFTTTGDIEPSTDENATIDAEATVDGTYAEGVVANYLDAFRFDGEIETLTVDGGASVRVNGVEIDPDDIDDVLENLLIVEGVDEDVSRYEFVVDGHVESSNAQGATIDDGLEIEDGHVQGTVANWRDAFRFSGSLEQVTIDGPATMSLNGDVIDPADYGEDHPHLLEIEGTGEPASFEITVDGDLVYDGDDLAENVTMVSGTTAQSSVTDSTQRFRFSGALTDISFTDGEANVTLDGEPLDIEDAGDHELLPHAIVIDGTNASGPTVYSFQASGAVVKSDYRNASIDEDDIIESRTVRGAVGNWLDAYWFDGELEDFTMLGDAAVNVVYNAREQ</sequence>
<evidence type="ECO:0000313" key="3">
    <source>
        <dbReference type="Proteomes" id="UP001321047"/>
    </source>
</evidence>
<dbReference type="RefSeq" id="WP_342810692.1">
    <property type="nucleotide sequence ID" value="NZ_JAOPJZ010000041.1"/>
</dbReference>
<dbReference type="InterPro" id="IPR011050">
    <property type="entry name" value="Pectin_lyase_fold/virulence"/>
</dbReference>
<gene>
    <name evidence="2" type="ORF">OB919_20850</name>
</gene>
<evidence type="ECO:0000313" key="2">
    <source>
        <dbReference type="EMBL" id="MCU4754390.1"/>
    </source>
</evidence>
<name>A0AAP3E8X4_9EURY</name>
<dbReference type="AlphaFoldDB" id="A0AAP3E8X4"/>
<accession>A0AAP3E8X4</accession>
<organism evidence="2 3">
    <name type="scientific">Natronosalvus hydrolyticus</name>
    <dbReference type="NCBI Taxonomy" id="2979988"/>
    <lineage>
        <taxon>Archaea</taxon>
        <taxon>Methanobacteriati</taxon>
        <taxon>Methanobacteriota</taxon>
        <taxon>Stenosarchaea group</taxon>
        <taxon>Halobacteria</taxon>
        <taxon>Halobacteriales</taxon>
        <taxon>Natrialbaceae</taxon>
        <taxon>Natronosalvus</taxon>
    </lineage>
</organism>
<dbReference type="InterPro" id="IPR006311">
    <property type="entry name" value="TAT_signal"/>
</dbReference>
<dbReference type="PROSITE" id="PS51318">
    <property type="entry name" value="TAT"/>
    <property type="match status" value="1"/>
</dbReference>
<protein>
    <submittedName>
        <fullName evidence="2">Right-handed parallel beta-helix repeat-containing protein</fullName>
    </submittedName>
</protein>
<reference evidence="2 3" key="1">
    <citation type="submission" date="2022-09" db="EMBL/GenBank/DDBJ databases">
        <title>Enrichment on poylsaccharides allowed isolation of novel metabolic and taxonomic groups of Haloarchaea.</title>
        <authorList>
            <person name="Sorokin D.Y."/>
            <person name="Elcheninov A.G."/>
            <person name="Khizhniak T.V."/>
            <person name="Kolganova T.V."/>
            <person name="Kublanov I.V."/>
        </authorList>
    </citation>
    <scope>NUCLEOTIDE SEQUENCE [LARGE SCALE GENOMIC DNA]</scope>
    <source>
        <strain evidence="2 3">AArc-curdl1</strain>
    </source>
</reference>
<proteinExistence type="predicted"/>
<feature type="region of interest" description="Disordered" evidence="1">
    <location>
        <begin position="1"/>
        <end position="29"/>
    </location>
</feature>